<evidence type="ECO:0000313" key="5">
    <source>
        <dbReference type="EMBL" id="MBB5202308.1"/>
    </source>
</evidence>
<dbReference type="SUPFAM" id="SSF51215">
    <property type="entry name" value="Regulatory protein AraC"/>
    <property type="match status" value="1"/>
</dbReference>
<keyword evidence="3" id="KW-0804">Transcription</keyword>
<dbReference type="Gene3D" id="1.10.10.60">
    <property type="entry name" value="Homeodomain-like"/>
    <property type="match status" value="2"/>
</dbReference>
<gene>
    <name evidence="5" type="ORF">HNR39_004172</name>
</gene>
<evidence type="ECO:0000256" key="3">
    <source>
        <dbReference type="ARBA" id="ARBA00023163"/>
    </source>
</evidence>
<dbReference type="AlphaFoldDB" id="A0A840RYV4"/>
<dbReference type="Gene3D" id="2.60.120.10">
    <property type="entry name" value="Jelly Rolls"/>
    <property type="match status" value="1"/>
</dbReference>
<dbReference type="InterPro" id="IPR014710">
    <property type="entry name" value="RmlC-like_jellyroll"/>
</dbReference>
<dbReference type="InterPro" id="IPR003313">
    <property type="entry name" value="AraC-bd"/>
</dbReference>
<dbReference type="SMART" id="SM00342">
    <property type="entry name" value="HTH_ARAC"/>
    <property type="match status" value="1"/>
</dbReference>
<dbReference type="Pfam" id="PF12833">
    <property type="entry name" value="HTH_18"/>
    <property type="match status" value="1"/>
</dbReference>
<dbReference type="PANTHER" id="PTHR43280:SF27">
    <property type="entry name" value="TRANSCRIPTIONAL REGULATOR MTLR"/>
    <property type="match status" value="1"/>
</dbReference>
<dbReference type="EMBL" id="JACHHQ010000013">
    <property type="protein sequence ID" value="MBB5202308.1"/>
    <property type="molecule type" value="Genomic_DNA"/>
</dbReference>
<protein>
    <submittedName>
        <fullName evidence="5">AraC-like DNA-binding protein</fullName>
    </submittedName>
</protein>
<dbReference type="PROSITE" id="PS00041">
    <property type="entry name" value="HTH_ARAC_FAMILY_1"/>
    <property type="match status" value="1"/>
</dbReference>
<dbReference type="RefSeq" id="WP_245182473.1">
    <property type="nucleotide sequence ID" value="NZ_JAAOZT010000014.1"/>
</dbReference>
<sequence>MEPDLEVVHVRVDESFTAWSHGYPYRTVRWHFHPEYEIHLVTATSGRMFVGDYIGTFAPGNLVMLGPNLPHNWVSELADGQSVKQRCLVVQFPGEALFNAIDVFPELKSVKSILTESRSGLLFSPSTALAAQPLMRELTEARGFRRIQLFLGLLEVMTLDVGRTRLASYDYASDPLDFMSSKINLAVTHISNNLSTELHEPDLAALTGQSVSAFSRAFRKHTGMTFVSYVNHLRIKASCELLTKGQMSITDICFNVGFNNLSNFNRQFLMQKGMSPSAFRACDEIKLSKCNAV</sequence>
<reference evidence="5 6" key="1">
    <citation type="submission" date="2020-08" db="EMBL/GenBank/DDBJ databases">
        <title>Genomic Encyclopedia of Type Strains, Phase IV (KMG-IV): sequencing the most valuable type-strain genomes for metagenomic binning, comparative biology and taxonomic classification.</title>
        <authorList>
            <person name="Goeker M."/>
        </authorList>
    </citation>
    <scope>NUCLEOTIDE SEQUENCE [LARGE SCALE GENOMIC DNA]</scope>
    <source>
        <strain evidence="5 6">DSM 23240</strain>
    </source>
</reference>
<dbReference type="CDD" id="cd06976">
    <property type="entry name" value="cupin_MtlR-like_N"/>
    <property type="match status" value="1"/>
</dbReference>
<proteinExistence type="predicted"/>
<dbReference type="GO" id="GO:0043565">
    <property type="term" value="F:sequence-specific DNA binding"/>
    <property type="evidence" value="ECO:0007669"/>
    <property type="project" value="InterPro"/>
</dbReference>
<keyword evidence="1" id="KW-0805">Transcription regulation</keyword>
<dbReference type="InterPro" id="IPR018060">
    <property type="entry name" value="HTH_AraC"/>
</dbReference>
<dbReference type="Pfam" id="PF02311">
    <property type="entry name" value="AraC_binding"/>
    <property type="match status" value="1"/>
</dbReference>
<dbReference type="SUPFAM" id="SSF46689">
    <property type="entry name" value="Homeodomain-like"/>
    <property type="match status" value="2"/>
</dbReference>
<evidence type="ECO:0000259" key="4">
    <source>
        <dbReference type="PROSITE" id="PS01124"/>
    </source>
</evidence>
<dbReference type="PANTHER" id="PTHR43280">
    <property type="entry name" value="ARAC-FAMILY TRANSCRIPTIONAL REGULATOR"/>
    <property type="match status" value="1"/>
</dbReference>
<keyword evidence="6" id="KW-1185">Reference proteome</keyword>
<keyword evidence="2 5" id="KW-0238">DNA-binding</keyword>
<name>A0A840RYV4_9BURK</name>
<evidence type="ECO:0000256" key="2">
    <source>
        <dbReference type="ARBA" id="ARBA00023125"/>
    </source>
</evidence>
<evidence type="ECO:0000256" key="1">
    <source>
        <dbReference type="ARBA" id="ARBA00023015"/>
    </source>
</evidence>
<feature type="domain" description="HTH araC/xylS-type" evidence="4">
    <location>
        <begin position="184"/>
        <end position="282"/>
    </location>
</feature>
<dbReference type="PROSITE" id="PS01124">
    <property type="entry name" value="HTH_ARAC_FAMILY_2"/>
    <property type="match status" value="1"/>
</dbReference>
<organism evidence="5 6">
    <name type="scientific">Glaciimonas immobilis</name>
    <dbReference type="NCBI Taxonomy" id="728004"/>
    <lineage>
        <taxon>Bacteria</taxon>
        <taxon>Pseudomonadati</taxon>
        <taxon>Pseudomonadota</taxon>
        <taxon>Betaproteobacteria</taxon>
        <taxon>Burkholderiales</taxon>
        <taxon>Oxalobacteraceae</taxon>
        <taxon>Glaciimonas</taxon>
    </lineage>
</organism>
<evidence type="ECO:0000313" key="6">
    <source>
        <dbReference type="Proteomes" id="UP000571084"/>
    </source>
</evidence>
<dbReference type="Proteomes" id="UP000571084">
    <property type="component" value="Unassembled WGS sequence"/>
</dbReference>
<comment type="caution">
    <text evidence="5">The sequence shown here is derived from an EMBL/GenBank/DDBJ whole genome shotgun (WGS) entry which is preliminary data.</text>
</comment>
<dbReference type="GO" id="GO:0003700">
    <property type="term" value="F:DNA-binding transcription factor activity"/>
    <property type="evidence" value="ECO:0007669"/>
    <property type="project" value="InterPro"/>
</dbReference>
<dbReference type="InterPro" id="IPR037923">
    <property type="entry name" value="HTH-like"/>
</dbReference>
<dbReference type="InterPro" id="IPR009057">
    <property type="entry name" value="Homeodomain-like_sf"/>
</dbReference>
<accession>A0A840RYV4</accession>
<dbReference type="InterPro" id="IPR018062">
    <property type="entry name" value="HTH_AraC-typ_CS"/>
</dbReference>